<dbReference type="Pfam" id="PF01042">
    <property type="entry name" value="Ribonuc_L-PSP"/>
    <property type="match status" value="1"/>
</dbReference>
<accession>A0A937DIE1</accession>
<dbReference type="FunFam" id="3.30.1330.40:FF:000001">
    <property type="entry name" value="L-PSP family endoribonuclease"/>
    <property type="match status" value="1"/>
</dbReference>
<dbReference type="GO" id="GO:0019239">
    <property type="term" value="F:deaminase activity"/>
    <property type="evidence" value="ECO:0007669"/>
    <property type="project" value="TreeGrafter"/>
</dbReference>
<dbReference type="PANTHER" id="PTHR11803">
    <property type="entry name" value="2-IMINOBUTANOATE/2-IMINOPROPANOATE DEAMINASE RIDA"/>
    <property type="match status" value="1"/>
</dbReference>
<dbReference type="Gene3D" id="3.30.1330.40">
    <property type="entry name" value="RutC-like"/>
    <property type="match status" value="1"/>
</dbReference>
<reference evidence="2" key="1">
    <citation type="submission" date="2021-01" db="EMBL/GenBank/DDBJ databases">
        <title>Marivirga sp. nov., isolated from intertidal surface sediments.</title>
        <authorList>
            <person name="Zhang M."/>
        </authorList>
    </citation>
    <scope>NUCLEOTIDE SEQUENCE</scope>
    <source>
        <strain evidence="2">SM1354</strain>
    </source>
</reference>
<protein>
    <submittedName>
        <fullName evidence="2">RidA family protein</fullName>
    </submittedName>
</protein>
<dbReference type="InterPro" id="IPR035959">
    <property type="entry name" value="RutC-like_sf"/>
</dbReference>
<dbReference type="GO" id="GO:0005829">
    <property type="term" value="C:cytosol"/>
    <property type="evidence" value="ECO:0007669"/>
    <property type="project" value="TreeGrafter"/>
</dbReference>
<keyword evidence="3" id="KW-1185">Reference proteome</keyword>
<name>A0A937DIE1_9BACT</name>
<sequence>MTKRIIETKEAPAPIGPYNQAVLANDTLYVSGQIALDAHSGEMINENITEETHQVMKNMGAILEEAAMSFANVVKCSIFVKDMNDFSTINEAYGQYFKENAPARETVEVARLPKDVNVEISCIAVK</sequence>
<evidence type="ECO:0000313" key="2">
    <source>
        <dbReference type="EMBL" id="MBL0764076.1"/>
    </source>
</evidence>
<gene>
    <name evidence="2" type="ORF">JKP34_02355</name>
</gene>
<dbReference type="InterPro" id="IPR006056">
    <property type="entry name" value="RidA"/>
</dbReference>
<comment type="caution">
    <text evidence="2">The sequence shown here is derived from an EMBL/GenBank/DDBJ whole genome shotgun (WGS) entry which is preliminary data.</text>
</comment>
<dbReference type="SUPFAM" id="SSF55298">
    <property type="entry name" value="YjgF-like"/>
    <property type="match status" value="1"/>
</dbReference>
<dbReference type="RefSeq" id="WP_201917307.1">
    <property type="nucleotide sequence ID" value="NZ_JAERQG010000001.1"/>
</dbReference>
<dbReference type="CDD" id="cd00448">
    <property type="entry name" value="YjgF_YER057c_UK114_family"/>
    <property type="match status" value="1"/>
</dbReference>
<proteinExistence type="inferred from homology"/>
<dbReference type="EMBL" id="JAERQG010000001">
    <property type="protein sequence ID" value="MBL0764076.1"/>
    <property type="molecule type" value="Genomic_DNA"/>
</dbReference>
<dbReference type="PANTHER" id="PTHR11803:SF58">
    <property type="entry name" value="PROTEIN HMF1-RELATED"/>
    <property type="match status" value="1"/>
</dbReference>
<evidence type="ECO:0000256" key="1">
    <source>
        <dbReference type="ARBA" id="ARBA00010552"/>
    </source>
</evidence>
<dbReference type="Proteomes" id="UP000642920">
    <property type="component" value="Unassembled WGS sequence"/>
</dbReference>
<dbReference type="InterPro" id="IPR006175">
    <property type="entry name" value="YjgF/YER057c/UK114"/>
</dbReference>
<comment type="similarity">
    <text evidence="1">Belongs to the RutC family.</text>
</comment>
<dbReference type="AlphaFoldDB" id="A0A937DIE1"/>
<evidence type="ECO:0000313" key="3">
    <source>
        <dbReference type="Proteomes" id="UP000642920"/>
    </source>
</evidence>
<dbReference type="NCBIfam" id="TIGR00004">
    <property type="entry name" value="Rid family detoxifying hydrolase"/>
    <property type="match status" value="1"/>
</dbReference>
<organism evidence="2 3">
    <name type="scientific">Marivirga atlantica</name>
    <dbReference type="NCBI Taxonomy" id="1548457"/>
    <lineage>
        <taxon>Bacteria</taxon>
        <taxon>Pseudomonadati</taxon>
        <taxon>Bacteroidota</taxon>
        <taxon>Cytophagia</taxon>
        <taxon>Cytophagales</taxon>
        <taxon>Marivirgaceae</taxon>
        <taxon>Marivirga</taxon>
    </lineage>
</organism>